<dbReference type="EMBL" id="JAACVF010000145">
    <property type="protein sequence ID" value="NCN65454.1"/>
    <property type="molecule type" value="Genomic_DNA"/>
</dbReference>
<dbReference type="InterPro" id="IPR022170">
    <property type="entry name" value="MUL1-like"/>
</dbReference>
<evidence type="ECO:0000313" key="14">
    <source>
        <dbReference type="EMBL" id="NCS91321.1"/>
    </source>
</evidence>
<comment type="catalytic activity">
    <reaction evidence="1">
        <text>S-ubiquitinyl-[E2 ubiquitin-conjugating enzyme]-L-cysteine + [acceptor protein]-L-lysine = [E2 ubiquitin-conjugating enzyme]-L-cysteine + N(6)-ubiquitinyl-[acceptor protein]-L-lysine.</text>
        <dbReference type="EC" id="2.3.2.27"/>
    </reaction>
</comment>
<keyword evidence="11" id="KW-0472">Membrane</keyword>
<evidence type="ECO:0000256" key="5">
    <source>
        <dbReference type="ARBA" id="ARBA00022692"/>
    </source>
</evidence>
<dbReference type="GO" id="GO:0016567">
    <property type="term" value="P:protein ubiquitination"/>
    <property type="evidence" value="ECO:0007669"/>
    <property type="project" value="InterPro"/>
</dbReference>
<name>A0A8J7YYL3_9ARCH</name>
<accession>A0A8J7YYL3</accession>
<evidence type="ECO:0000256" key="10">
    <source>
        <dbReference type="ARBA" id="ARBA00022989"/>
    </source>
</evidence>
<keyword evidence="7" id="KW-0863">Zinc-finger</keyword>
<proteinExistence type="predicted"/>
<dbReference type="GO" id="GO:0016020">
    <property type="term" value="C:membrane"/>
    <property type="evidence" value="ECO:0007669"/>
    <property type="project" value="UniProtKB-SubCell"/>
</dbReference>
<reference evidence="14" key="1">
    <citation type="submission" date="2019-11" db="EMBL/GenBank/DDBJ databases">
        <title>Lipid analysis of CO2-rich subsurface aquifers suggests an autotrophy-based deep biosphere with lysolipids enriched in CPR bacteria.</title>
        <authorList>
            <person name="Probst A.J."/>
            <person name="Elling F.J."/>
            <person name="Castelle C.J."/>
            <person name="Zhu Q."/>
            <person name="Elvert M."/>
            <person name="Birarda G."/>
            <person name="Holman H.-Y."/>
            <person name="Lane K.R."/>
            <person name="Ladd B."/>
            <person name="Ryan M.C."/>
            <person name="Woyke T."/>
            <person name="Hinrichs K.-U."/>
            <person name="Banfield J.F."/>
        </authorList>
    </citation>
    <scope>NUCLEOTIDE SEQUENCE</scope>
    <source>
        <strain evidence="13">CG_2015-01_33_1645</strain>
        <strain evidence="14">CG_2015-04_33_537</strain>
    </source>
</reference>
<evidence type="ECO:0000256" key="11">
    <source>
        <dbReference type="ARBA" id="ARBA00023136"/>
    </source>
</evidence>
<dbReference type="EC" id="2.3.2.27" evidence="3"/>
<evidence type="ECO:0000256" key="2">
    <source>
        <dbReference type="ARBA" id="ARBA00004141"/>
    </source>
</evidence>
<dbReference type="AlphaFoldDB" id="A0A8J7YYL3"/>
<comment type="subcellular location">
    <subcellularLocation>
        <location evidence="2">Membrane</location>
        <topology evidence="2">Multi-pass membrane protein</topology>
    </subcellularLocation>
</comment>
<evidence type="ECO:0000256" key="7">
    <source>
        <dbReference type="ARBA" id="ARBA00022771"/>
    </source>
</evidence>
<dbReference type="EMBL" id="JAACQH010000048">
    <property type="protein sequence ID" value="NCS91321.1"/>
    <property type="molecule type" value="Genomic_DNA"/>
</dbReference>
<gene>
    <name evidence="14" type="ORF">GW779_02720</name>
    <name evidence="13" type="ORF">GW910_05280</name>
</gene>
<evidence type="ECO:0000256" key="3">
    <source>
        <dbReference type="ARBA" id="ARBA00012483"/>
    </source>
</evidence>
<dbReference type="Proteomes" id="UP000768163">
    <property type="component" value="Unassembled WGS sequence"/>
</dbReference>
<evidence type="ECO:0000256" key="4">
    <source>
        <dbReference type="ARBA" id="ARBA00022679"/>
    </source>
</evidence>
<evidence type="ECO:0000259" key="12">
    <source>
        <dbReference type="Pfam" id="PF12483"/>
    </source>
</evidence>
<feature type="domain" description="E3 Ubiquitin ligase MUL1-like" evidence="12">
    <location>
        <begin position="3"/>
        <end position="48"/>
    </location>
</feature>
<evidence type="ECO:0000256" key="6">
    <source>
        <dbReference type="ARBA" id="ARBA00022723"/>
    </source>
</evidence>
<keyword evidence="9" id="KW-0862">Zinc</keyword>
<keyword evidence="4" id="KW-0808">Transferase</keyword>
<evidence type="ECO:0000313" key="13">
    <source>
        <dbReference type="EMBL" id="NCN65454.1"/>
    </source>
</evidence>
<keyword evidence="5" id="KW-0812">Transmembrane</keyword>
<protein>
    <recommendedName>
        <fullName evidence="3">RING-type E3 ubiquitin transferase</fullName>
        <ecNumber evidence="3">2.3.2.27</ecNumber>
    </recommendedName>
</protein>
<dbReference type="GO" id="GO:0008270">
    <property type="term" value="F:zinc ion binding"/>
    <property type="evidence" value="ECO:0007669"/>
    <property type="project" value="UniProtKB-KW"/>
</dbReference>
<dbReference type="Proteomes" id="UP000738826">
    <property type="component" value="Unassembled WGS sequence"/>
</dbReference>
<evidence type="ECO:0000256" key="9">
    <source>
        <dbReference type="ARBA" id="ARBA00022833"/>
    </source>
</evidence>
<comment type="caution">
    <text evidence="14">The sequence shown here is derived from an EMBL/GenBank/DDBJ whole genome shotgun (WGS) entry which is preliminary data.</text>
</comment>
<evidence type="ECO:0000256" key="8">
    <source>
        <dbReference type="ARBA" id="ARBA00022786"/>
    </source>
</evidence>
<keyword evidence="6" id="KW-0479">Metal-binding</keyword>
<dbReference type="Pfam" id="PF12483">
    <property type="entry name" value="GIDE"/>
    <property type="match status" value="1"/>
</dbReference>
<evidence type="ECO:0000313" key="15">
    <source>
        <dbReference type="Proteomes" id="UP000738826"/>
    </source>
</evidence>
<dbReference type="GO" id="GO:0061630">
    <property type="term" value="F:ubiquitin protein ligase activity"/>
    <property type="evidence" value="ECO:0007669"/>
    <property type="project" value="UniProtKB-EC"/>
</dbReference>
<keyword evidence="10" id="KW-1133">Transmembrane helix</keyword>
<evidence type="ECO:0000256" key="1">
    <source>
        <dbReference type="ARBA" id="ARBA00000900"/>
    </source>
</evidence>
<keyword evidence="8" id="KW-0833">Ubl conjugation pathway</keyword>
<sequence>MRVLGEASDTSGELKIAKPVAKSGNFIISTKSKEELTEEIRKKIQYLKSEL</sequence>
<organism evidence="14 15">
    <name type="scientific">Candidatus Altarchaeum hamiconexum</name>
    <dbReference type="NCBI Taxonomy" id="1803513"/>
    <lineage>
        <taxon>Archaea</taxon>
        <taxon>Candidatus Altarchaeota</taxon>
        <taxon>Candidatus Altiarchaeia</taxon>
        <taxon>Candidatus Altarchaeales</taxon>
        <taxon>Candidatus Altarchaeaceae</taxon>
        <taxon>Candidatus Altarchaeum</taxon>
    </lineage>
</organism>